<dbReference type="EMBL" id="MU251258">
    <property type="protein sequence ID" value="KAG9253233.1"/>
    <property type="molecule type" value="Genomic_DNA"/>
</dbReference>
<evidence type="ECO:0000313" key="7">
    <source>
        <dbReference type="EMBL" id="KAG9253233.1"/>
    </source>
</evidence>
<evidence type="ECO:0000256" key="3">
    <source>
        <dbReference type="ARBA" id="ARBA00022989"/>
    </source>
</evidence>
<dbReference type="PANTHER" id="PTHR34187:SF3">
    <property type="entry name" value="DUF DOMAIN PROTEIN (AFU_ORTHOLOGUE AFUA_6G11150)"/>
    <property type="match status" value="1"/>
</dbReference>
<proteinExistence type="predicted"/>
<feature type="transmembrane region" description="Helical" evidence="5">
    <location>
        <begin position="148"/>
        <end position="168"/>
    </location>
</feature>
<dbReference type="InterPro" id="IPR003807">
    <property type="entry name" value="DUF202"/>
</dbReference>
<organism evidence="7 8">
    <name type="scientific">Emericellopsis atlantica</name>
    <dbReference type="NCBI Taxonomy" id="2614577"/>
    <lineage>
        <taxon>Eukaryota</taxon>
        <taxon>Fungi</taxon>
        <taxon>Dikarya</taxon>
        <taxon>Ascomycota</taxon>
        <taxon>Pezizomycotina</taxon>
        <taxon>Sordariomycetes</taxon>
        <taxon>Hypocreomycetidae</taxon>
        <taxon>Hypocreales</taxon>
        <taxon>Bionectriaceae</taxon>
        <taxon>Emericellopsis</taxon>
    </lineage>
</organism>
<dbReference type="AlphaFoldDB" id="A0A9P7ZKM1"/>
<reference evidence="7" key="1">
    <citation type="journal article" date="2021" name="IMA Fungus">
        <title>Genomic characterization of three marine fungi, including Emericellopsis atlantica sp. nov. with signatures of a generalist lifestyle and marine biomass degradation.</title>
        <authorList>
            <person name="Hagestad O.C."/>
            <person name="Hou L."/>
            <person name="Andersen J.H."/>
            <person name="Hansen E.H."/>
            <person name="Altermark B."/>
            <person name="Li C."/>
            <person name="Kuhnert E."/>
            <person name="Cox R.J."/>
            <person name="Crous P.W."/>
            <person name="Spatafora J.W."/>
            <person name="Lail K."/>
            <person name="Amirebrahimi M."/>
            <person name="Lipzen A."/>
            <person name="Pangilinan J."/>
            <person name="Andreopoulos W."/>
            <person name="Hayes R.D."/>
            <person name="Ng V."/>
            <person name="Grigoriev I.V."/>
            <person name="Jackson S.A."/>
            <person name="Sutton T.D.S."/>
            <person name="Dobson A.D.W."/>
            <person name="Rama T."/>
        </authorList>
    </citation>
    <scope>NUCLEOTIDE SEQUENCE</scope>
    <source>
        <strain evidence="7">TS7</strain>
    </source>
</reference>
<gene>
    <name evidence="7" type="ORF">F5Z01DRAFT_675148</name>
</gene>
<keyword evidence="8" id="KW-1185">Reference proteome</keyword>
<dbReference type="OrthoDB" id="5525680at2759"/>
<feature type="transmembrane region" description="Helical" evidence="5">
    <location>
        <begin position="109"/>
        <end position="127"/>
    </location>
</feature>
<dbReference type="GO" id="GO:0012505">
    <property type="term" value="C:endomembrane system"/>
    <property type="evidence" value="ECO:0007669"/>
    <property type="project" value="UniProtKB-SubCell"/>
</dbReference>
<sequence length="177" mass="19412">MSPTRLDDEDLDPRYCVSTQSLTTPIAVGAFGPTRAGTSAFFAWPPFGPLLFDNESSDARDHCANERTFLSYLRLSMTMAVVSIAITLSFHVKHQPGEIERRMAKPLGIVFWCLSVMMLLIGLGNYIRTVNQYSRRVAIVQTGLKTQLSLGVLASCIVGTCVVLLATAQNEEAEPVK</sequence>
<evidence type="ECO:0000256" key="1">
    <source>
        <dbReference type="ARBA" id="ARBA00004127"/>
    </source>
</evidence>
<feature type="transmembrane region" description="Helical" evidence="5">
    <location>
        <begin position="69"/>
        <end position="89"/>
    </location>
</feature>
<evidence type="ECO:0000256" key="5">
    <source>
        <dbReference type="SAM" id="Phobius"/>
    </source>
</evidence>
<dbReference type="InterPro" id="IPR052053">
    <property type="entry name" value="IM_YidH-like"/>
</dbReference>
<evidence type="ECO:0000256" key="4">
    <source>
        <dbReference type="ARBA" id="ARBA00023136"/>
    </source>
</evidence>
<dbReference type="GeneID" id="70296020"/>
<protein>
    <recommendedName>
        <fullName evidence="6">DUF202 domain-containing protein</fullName>
    </recommendedName>
</protein>
<comment type="caution">
    <text evidence="7">The sequence shown here is derived from an EMBL/GenBank/DDBJ whole genome shotgun (WGS) entry which is preliminary data.</text>
</comment>
<evidence type="ECO:0000256" key="2">
    <source>
        <dbReference type="ARBA" id="ARBA00022692"/>
    </source>
</evidence>
<dbReference type="PANTHER" id="PTHR34187">
    <property type="entry name" value="FGR18P"/>
    <property type="match status" value="1"/>
</dbReference>
<keyword evidence="4 5" id="KW-0472">Membrane</keyword>
<keyword evidence="2 5" id="KW-0812">Transmembrane</keyword>
<name>A0A9P7ZKM1_9HYPO</name>
<dbReference type="Pfam" id="PF02656">
    <property type="entry name" value="DUF202"/>
    <property type="match status" value="1"/>
</dbReference>
<evidence type="ECO:0000259" key="6">
    <source>
        <dbReference type="Pfam" id="PF02656"/>
    </source>
</evidence>
<accession>A0A9P7ZKM1</accession>
<feature type="domain" description="DUF202" evidence="6">
    <location>
        <begin position="60"/>
        <end position="131"/>
    </location>
</feature>
<evidence type="ECO:0000313" key="8">
    <source>
        <dbReference type="Proteomes" id="UP000887229"/>
    </source>
</evidence>
<keyword evidence="3 5" id="KW-1133">Transmembrane helix</keyword>
<comment type="subcellular location">
    <subcellularLocation>
        <location evidence="1">Endomembrane system</location>
        <topology evidence="1">Multi-pass membrane protein</topology>
    </subcellularLocation>
</comment>
<dbReference type="Proteomes" id="UP000887229">
    <property type="component" value="Unassembled WGS sequence"/>
</dbReference>
<dbReference type="RefSeq" id="XP_046117157.1">
    <property type="nucleotide sequence ID" value="XM_046265117.1"/>
</dbReference>